<feature type="zinc finger region" description="FLZ-type" evidence="4">
    <location>
        <begin position="168"/>
        <end position="211"/>
    </location>
</feature>
<comment type="similarity">
    <text evidence="1">Belongs to the FLZ family.</text>
</comment>
<sequence>MLGKKSRPVIGVLTGSLVSGNRAAVVDVGSSPRSRTQSPKGPKSFDFGGVGLGIVAALETSSDGWSDVPNNKAALFNRNLSRSNPIPVTSPKKIPFRNKESSDEMETESLEEYTIVTRHVPNKSCTKVYCNDRRGSDRSPFRIPSNRPSVFHISPARSGEATRIPSSDFLSSCHLCQKKLHGEDVYMYRGEKAFCSIECRYRQIVMDERKEKCSSEAVDVSTSPYAHEQIFNTGILAI</sequence>
<keyword evidence="2" id="KW-0479">Metal-binding</keyword>
<dbReference type="PANTHER" id="PTHR47208">
    <property type="entry name" value="OS02G0174800 PROTEIN"/>
    <property type="match status" value="1"/>
</dbReference>
<keyword evidence="3" id="KW-0862">Zinc</keyword>
<dbReference type="STRING" id="429701.A0A2G9HVV4"/>
<evidence type="ECO:0000256" key="5">
    <source>
        <dbReference type="SAM" id="MobiDB-lite"/>
    </source>
</evidence>
<dbReference type="EMBL" id="NKXS01000940">
    <property type="protein sequence ID" value="PIN21460.1"/>
    <property type="molecule type" value="Genomic_DNA"/>
</dbReference>
<evidence type="ECO:0000313" key="7">
    <source>
        <dbReference type="EMBL" id="PIN21460.1"/>
    </source>
</evidence>
<accession>A0A2G9HVV4</accession>
<evidence type="ECO:0000256" key="2">
    <source>
        <dbReference type="ARBA" id="ARBA00022723"/>
    </source>
</evidence>
<evidence type="ECO:0000259" key="6">
    <source>
        <dbReference type="PROSITE" id="PS51795"/>
    </source>
</evidence>
<gene>
    <name evidence="7" type="ORF">CDL12_05842</name>
</gene>
<dbReference type="InterPro" id="IPR044604">
    <property type="entry name" value="FLZ12/13/14"/>
</dbReference>
<keyword evidence="8" id="KW-1185">Reference proteome</keyword>
<feature type="domain" description="FLZ-type" evidence="6">
    <location>
        <begin position="168"/>
        <end position="211"/>
    </location>
</feature>
<dbReference type="AlphaFoldDB" id="A0A2G9HVV4"/>
<evidence type="ECO:0000256" key="3">
    <source>
        <dbReference type="ARBA" id="ARBA00022771"/>
    </source>
</evidence>
<evidence type="ECO:0000256" key="1">
    <source>
        <dbReference type="ARBA" id="ARBA00009374"/>
    </source>
</evidence>
<dbReference type="PROSITE" id="PS51795">
    <property type="entry name" value="ZF_FLZ"/>
    <property type="match status" value="1"/>
</dbReference>
<feature type="region of interest" description="Disordered" evidence="5">
    <location>
        <begin position="86"/>
        <end position="105"/>
    </location>
</feature>
<protein>
    <recommendedName>
        <fullName evidence="6">FLZ-type domain-containing protein</fullName>
    </recommendedName>
</protein>
<name>A0A2G9HVV4_9LAMI</name>
<keyword evidence="3" id="KW-0863">Zinc-finger</keyword>
<dbReference type="PANTHER" id="PTHR47208:SF5">
    <property type="entry name" value="FCS-LIKE ZINC FINGER 12-RELATED"/>
    <property type="match status" value="1"/>
</dbReference>
<organism evidence="7 8">
    <name type="scientific">Handroanthus impetiginosus</name>
    <dbReference type="NCBI Taxonomy" id="429701"/>
    <lineage>
        <taxon>Eukaryota</taxon>
        <taxon>Viridiplantae</taxon>
        <taxon>Streptophyta</taxon>
        <taxon>Embryophyta</taxon>
        <taxon>Tracheophyta</taxon>
        <taxon>Spermatophyta</taxon>
        <taxon>Magnoliopsida</taxon>
        <taxon>eudicotyledons</taxon>
        <taxon>Gunneridae</taxon>
        <taxon>Pentapetalae</taxon>
        <taxon>asterids</taxon>
        <taxon>lamiids</taxon>
        <taxon>Lamiales</taxon>
        <taxon>Bignoniaceae</taxon>
        <taxon>Crescentiina</taxon>
        <taxon>Tabebuia alliance</taxon>
        <taxon>Handroanthus</taxon>
    </lineage>
</organism>
<evidence type="ECO:0000256" key="4">
    <source>
        <dbReference type="PROSITE-ProRule" id="PRU01131"/>
    </source>
</evidence>
<comment type="caution">
    <text evidence="7">The sequence shown here is derived from an EMBL/GenBank/DDBJ whole genome shotgun (WGS) entry which is preliminary data.</text>
</comment>
<dbReference type="InterPro" id="IPR007650">
    <property type="entry name" value="Zf-FLZ_dom"/>
</dbReference>
<dbReference type="OrthoDB" id="1932717at2759"/>
<dbReference type="GO" id="GO:0008270">
    <property type="term" value="F:zinc ion binding"/>
    <property type="evidence" value="ECO:0007669"/>
    <property type="project" value="UniProtKB-KW"/>
</dbReference>
<evidence type="ECO:0000313" key="8">
    <source>
        <dbReference type="Proteomes" id="UP000231279"/>
    </source>
</evidence>
<reference evidence="8" key="1">
    <citation type="journal article" date="2018" name="Gigascience">
        <title>Genome assembly of the Pink Ipe (Handroanthus impetiginosus, Bignoniaceae), a highly valued, ecologically keystone Neotropical timber forest tree.</title>
        <authorList>
            <person name="Silva-Junior O.B."/>
            <person name="Grattapaglia D."/>
            <person name="Novaes E."/>
            <person name="Collevatti R.G."/>
        </authorList>
    </citation>
    <scope>NUCLEOTIDE SEQUENCE [LARGE SCALE GENOMIC DNA]</scope>
    <source>
        <strain evidence="8">cv. UFG-1</strain>
    </source>
</reference>
<proteinExistence type="inferred from homology"/>
<dbReference type="Proteomes" id="UP000231279">
    <property type="component" value="Unassembled WGS sequence"/>
</dbReference>
<dbReference type="Pfam" id="PF04570">
    <property type="entry name" value="zf-FLZ"/>
    <property type="match status" value="1"/>
</dbReference>